<feature type="compositionally biased region" description="Basic and acidic residues" evidence="1">
    <location>
        <begin position="33"/>
        <end position="45"/>
    </location>
</feature>
<evidence type="ECO:0000256" key="1">
    <source>
        <dbReference type="SAM" id="MobiDB-lite"/>
    </source>
</evidence>
<proteinExistence type="predicted"/>
<feature type="compositionally biased region" description="Low complexity" evidence="1">
    <location>
        <begin position="89"/>
        <end position="99"/>
    </location>
</feature>
<organism evidence="2 3">
    <name type="scientific">Actinacidiphila bryophytorum</name>
    <dbReference type="NCBI Taxonomy" id="1436133"/>
    <lineage>
        <taxon>Bacteria</taxon>
        <taxon>Bacillati</taxon>
        <taxon>Actinomycetota</taxon>
        <taxon>Actinomycetes</taxon>
        <taxon>Kitasatosporales</taxon>
        <taxon>Streptomycetaceae</taxon>
        <taxon>Actinacidiphila</taxon>
    </lineage>
</organism>
<name>A0A9W4MBF8_9ACTN</name>
<sequence>MRAGAGLRRLVLPHPCARRHPADHQGLRVPRPPRRDQGLDGDVRHTGRLPGPAEPVELQRGEGRPHHPQEPAAGRRPDDRDGHQRRLEAPAGLAAQAQAVRRLTHRAGRRQTWGVFPFTRFLRML</sequence>
<evidence type="ECO:0000313" key="3">
    <source>
        <dbReference type="Proteomes" id="UP001153328"/>
    </source>
</evidence>
<dbReference type="AlphaFoldDB" id="A0A9W4MBF8"/>
<keyword evidence="3" id="KW-1185">Reference proteome</keyword>
<feature type="compositionally biased region" description="Basic and acidic residues" evidence="1">
    <location>
        <begin position="57"/>
        <end position="88"/>
    </location>
</feature>
<gene>
    <name evidence="2" type="ORF">SBRY_30468</name>
</gene>
<reference evidence="2" key="1">
    <citation type="submission" date="2021-06" db="EMBL/GenBank/DDBJ databases">
        <authorList>
            <person name="Arsene-Ploetze F."/>
        </authorList>
    </citation>
    <scope>NUCLEOTIDE SEQUENCE</scope>
    <source>
        <strain evidence="2">SBRY1</strain>
    </source>
</reference>
<accession>A0A9W4MBF8</accession>
<protein>
    <submittedName>
        <fullName evidence="2">Uncharacterized protein</fullName>
    </submittedName>
</protein>
<dbReference type="Proteomes" id="UP001153328">
    <property type="component" value="Unassembled WGS sequence"/>
</dbReference>
<feature type="region of interest" description="Disordered" evidence="1">
    <location>
        <begin position="1"/>
        <end position="106"/>
    </location>
</feature>
<comment type="caution">
    <text evidence="2">The sequence shown here is derived from an EMBL/GenBank/DDBJ whole genome shotgun (WGS) entry which is preliminary data.</text>
</comment>
<evidence type="ECO:0000313" key="2">
    <source>
        <dbReference type="EMBL" id="CAG7640823.1"/>
    </source>
</evidence>
<dbReference type="EMBL" id="CAJVAX010000017">
    <property type="protein sequence ID" value="CAG7640823.1"/>
    <property type="molecule type" value="Genomic_DNA"/>
</dbReference>